<reference evidence="1" key="2">
    <citation type="journal article" date="2015" name="Data Brief">
        <title>Shoot transcriptome of the giant reed, Arundo donax.</title>
        <authorList>
            <person name="Barrero R.A."/>
            <person name="Guerrero F.D."/>
            <person name="Moolhuijzen P."/>
            <person name="Goolsby J.A."/>
            <person name="Tidwell J."/>
            <person name="Bellgard S.E."/>
            <person name="Bellgard M.I."/>
        </authorList>
    </citation>
    <scope>NUCLEOTIDE SEQUENCE</scope>
    <source>
        <tissue evidence="1">Shoot tissue taken approximately 20 cm above the soil surface</tissue>
    </source>
</reference>
<reference evidence="1" key="1">
    <citation type="submission" date="2014-09" db="EMBL/GenBank/DDBJ databases">
        <authorList>
            <person name="Magalhaes I.L.F."/>
            <person name="Oliveira U."/>
            <person name="Santos F.R."/>
            <person name="Vidigal T.H.D.A."/>
            <person name="Brescovit A.D."/>
            <person name="Santos A.J."/>
        </authorList>
    </citation>
    <scope>NUCLEOTIDE SEQUENCE</scope>
    <source>
        <tissue evidence="1">Shoot tissue taken approximately 20 cm above the soil surface</tissue>
    </source>
</reference>
<protein>
    <submittedName>
        <fullName evidence="1">Abp4</fullName>
    </submittedName>
</protein>
<name>A0A0A9EIW7_ARUDO</name>
<dbReference type="AlphaFoldDB" id="A0A0A9EIW7"/>
<sequence length="59" mass="6801">MSVDRCPLTWTKCLKPHFHLFESMSERAGDSYMRETFLPIVALVHSANVLHQRIVSWAG</sequence>
<proteinExistence type="predicted"/>
<organism evidence="1">
    <name type="scientific">Arundo donax</name>
    <name type="common">Giant reed</name>
    <name type="synonym">Donax arundinaceus</name>
    <dbReference type="NCBI Taxonomy" id="35708"/>
    <lineage>
        <taxon>Eukaryota</taxon>
        <taxon>Viridiplantae</taxon>
        <taxon>Streptophyta</taxon>
        <taxon>Embryophyta</taxon>
        <taxon>Tracheophyta</taxon>
        <taxon>Spermatophyta</taxon>
        <taxon>Magnoliopsida</taxon>
        <taxon>Liliopsida</taxon>
        <taxon>Poales</taxon>
        <taxon>Poaceae</taxon>
        <taxon>PACMAD clade</taxon>
        <taxon>Arundinoideae</taxon>
        <taxon>Arundineae</taxon>
        <taxon>Arundo</taxon>
    </lineage>
</organism>
<accession>A0A0A9EIW7</accession>
<evidence type="ECO:0000313" key="1">
    <source>
        <dbReference type="EMBL" id="JAD98963.1"/>
    </source>
</evidence>
<dbReference type="EMBL" id="GBRH01198932">
    <property type="protein sequence ID" value="JAD98963.1"/>
    <property type="molecule type" value="Transcribed_RNA"/>
</dbReference>